<feature type="region of interest" description="Disordered" evidence="1">
    <location>
        <begin position="187"/>
        <end position="227"/>
    </location>
</feature>
<reference evidence="2 3" key="1">
    <citation type="submission" date="2020-08" db="EMBL/GenBank/DDBJ databases">
        <authorList>
            <person name="Newling K."/>
            <person name="Davey J."/>
            <person name="Forrester S."/>
        </authorList>
    </citation>
    <scope>NUCLEOTIDE SEQUENCE [LARGE SCALE GENOMIC DNA]</scope>
    <source>
        <strain evidence="3">Crithidia deanei Carvalho (ATCC PRA-265)</strain>
    </source>
</reference>
<accession>A0A7G2CJX9</accession>
<sequence>MRDVEVGEEIPADAYNGPELMVWRVDIADQPPAIPLEETPAVLPLREVLEKEEREVLRTVLRSVQKEEERRATSTSVMDTPRQKLFDGDALSPAGPPTVTKAPVATDASPAVPMRCHTPPPVEQTQPPKSLLEELTPEPRRSATIAAALSPRQVIPPPPPAHLLAVRLGKHTYHVPEERQQHYLKTAHEEDEDEEVVDQPARATKKGKRNRPVKAAQKTKKGLGKKQFKKEEPLAAPYQLQFTSSHWKWAMDNPNQQEKNKKEEEDAVFHCMLPTSSILSLMACEERRGLAVELKDGCSLPLIDASLLQGGDQNRWVVWLLEEEDNNTNSQDNSEASTYFSQLLRNLEVFYAQSKFCPPYCVEANIFDQIFAPSRQKVSS</sequence>
<name>A0A7G2CJX9_9TRYP</name>
<evidence type="ECO:0000313" key="3">
    <source>
        <dbReference type="Proteomes" id="UP000515908"/>
    </source>
</evidence>
<feature type="compositionally biased region" description="Basic residues" evidence="1">
    <location>
        <begin position="203"/>
        <end position="227"/>
    </location>
</feature>
<organism evidence="2 3">
    <name type="scientific">Angomonas deanei</name>
    <dbReference type="NCBI Taxonomy" id="59799"/>
    <lineage>
        <taxon>Eukaryota</taxon>
        <taxon>Discoba</taxon>
        <taxon>Euglenozoa</taxon>
        <taxon>Kinetoplastea</taxon>
        <taxon>Metakinetoplastina</taxon>
        <taxon>Trypanosomatida</taxon>
        <taxon>Trypanosomatidae</taxon>
        <taxon>Strigomonadinae</taxon>
        <taxon>Angomonas</taxon>
    </lineage>
</organism>
<keyword evidence="3" id="KW-1185">Reference proteome</keyword>
<proteinExistence type="predicted"/>
<protein>
    <submittedName>
        <fullName evidence="2">Uncharacterized protein</fullName>
    </submittedName>
</protein>
<dbReference type="EMBL" id="LR877160">
    <property type="protein sequence ID" value="CAD2220116.1"/>
    <property type="molecule type" value="Genomic_DNA"/>
</dbReference>
<dbReference type="Proteomes" id="UP000515908">
    <property type="component" value="Chromosome 16"/>
</dbReference>
<gene>
    <name evidence="2" type="ORF">ADEAN_000763100</name>
</gene>
<dbReference type="VEuPathDB" id="TriTrypDB:ADEAN_000763100"/>
<evidence type="ECO:0000313" key="2">
    <source>
        <dbReference type="EMBL" id="CAD2220116.1"/>
    </source>
</evidence>
<evidence type="ECO:0000256" key="1">
    <source>
        <dbReference type="SAM" id="MobiDB-lite"/>
    </source>
</evidence>
<dbReference type="AlphaFoldDB" id="A0A7G2CJX9"/>